<sequence length="9" mass="1133">MDRSVKREL</sequence>
<reference evidence="1" key="2">
    <citation type="journal article" date="2015" name="Data Brief">
        <title>Shoot transcriptome of the giant reed, Arundo donax.</title>
        <authorList>
            <person name="Barrero R.A."/>
            <person name="Guerrero F.D."/>
            <person name="Moolhuijzen P."/>
            <person name="Goolsby J.A."/>
            <person name="Tidwell J."/>
            <person name="Bellgard S.E."/>
            <person name="Bellgard M.I."/>
        </authorList>
    </citation>
    <scope>NUCLEOTIDE SEQUENCE</scope>
    <source>
        <tissue evidence="1">Shoot tissue taken approximately 20 cm above the soil surface</tissue>
    </source>
</reference>
<organism evidence="1">
    <name type="scientific">Arundo donax</name>
    <name type="common">Giant reed</name>
    <name type="synonym">Donax arundinaceus</name>
    <dbReference type="NCBI Taxonomy" id="35708"/>
    <lineage>
        <taxon>Eukaryota</taxon>
        <taxon>Viridiplantae</taxon>
        <taxon>Streptophyta</taxon>
        <taxon>Embryophyta</taxon>
        <taxon>Tracheophyta</taxon>
        <taxon>Spermatophyta</taxon>
        <taxon>Magnoliopsida</taxon>
        <taxon>Liliopsida</taxon>
        <taxon>Poales</taxon>
        <taxon>Poaceae</taxon>
        <taxon>PACMAD clade</taxon>
        <taxon>Arundinoideae</taxon>
        <taxon>Arundineae</taxon>
        <taxon>Arundo</taxon>
    </lineage>
</organism>
<evidence type="ECO:0000313" key="1">
    <source>
        <dbReference type="EMBL" id="JAD41216.1"/>
    </source>
</evidence>
<reference evidence="1" key="1">
    <citation type="submission" date="2014-09" db="EMBL/GenBank/DDBJ databases">
        <authorList>
            <person name="Magalhaes I.L.F."/>
            <person name="Oliveira U."/>
            <person name="Santos F.R."/>
            <person name="Vidigal T.H.D.A."/>
            <person name="Brescovit A.D."/>
            <person name="Santos A.J."/>
        </authorList>
    </citation>
    <scope>NUCLEOTIDE SEQUENCE</scope>
    <source>
        <tissue evidence="1">Shoot tissue taken approximately 20 cm above the soil surface</tissue>
    </source>
</reference>
<name>A0A0A8ZQZ8_ARUDO</name>
<proteinExistence type="predicted"/>
<protein>
    <submittedName>
        <fullName evidence="1">Uncharacterized protein</fullName>
    </submittedName>
</protein>
<dbReference type="EMBL" id="GBRH01256679">
    <property type="protein sequence ID" value="JAD41216.1"/>
    <property type="molecule type" value="Transcribed_RNA"/>
</dbReference>
<accession>A0A0A8ZQZ8</accession>